<dbReference type="STRING" id="1121395.SAMN02745215_03357"/>
<dbReference type="Gene3D" id="3.40.720.10">
    <property type="entry name" value="Alkaline Phosphatase, subunit A"/>
    <property type="match status" value="1"/>
</dbReference>
<reference evidence="2" key="1">
    <citation type="submission" date="2016-12" db="EMBL/GenBank/DDBJ databases">
        <authorList>
            <person name="Varghese N."/>
            <person name="Submissions S."/>
        </authorList>
    </citation>
    <scope>NUCLEOTIDE SEQUENCE [LARGE SCALE GENOMIC DNA]</scope>
    <source>
        <strain evidence="2">DSM 11544</strain>
    </source>
</reference>
<dbReference type="AlphaFoldDB" id="A0A1M7UAY7"/>
<dbReference type="PANTHER" id="PTHR10151:SF120">
    <property type="entry name" value="BIS(5'-ADENOSYL)-TRIPHOSPHATASE"/>
    <property type="match status" value="1"/>
</dbReference>
<dbReference type="SUPFAM" id="SSF53649">
    <property type="entry name" value="Alkaline phosphatase-like"/>
    <property type="match status" value="1"/>
</dbReference>
<evidence type="ECO:0000313" key="2">
    <source>
        <dbReference type="Proteomes" id="UP000184010"/>
    </source>
</evidence>
<name>A0A1M7UAY7_9FIRM</name>
<dbReference type="EMBL" id="FRDN01000010">
    <property type="protein sequence ID" value="SHN80169.1"/>
    <property type="molecule type" value="Genomic_DNA"/>
</dbReference>
<sequence>MEFQLKPGPRLAEHVIVISYDAFSEGNWQLAQSLPNLEKLLQNGAYSTKLKSVYPTLTYTVHTTMVTGVYPDKHGIFHNNPFQPFIPEKEQEWFWFRDAIKVPTIYDAVKQHNLTAAGLLWPVSGKSSLRYNMPEVHAVRGENQAVKVLKNGSPLFCLGLELRYGRCRQGVEQPYLDDFTTRCAVDTIRRKKPNLLLVHLIELDDAKHRYGTDSKEVREAIIRMDERLGDIRRAVEEAGIQDNTVMMVIGDHGQLDVRYKVRLNRLLLEQGLIVAEGGKMQWRAYLQSAGGGAYLHIKEGDQKAEALALAVLEKALKTEQYGIEKILRRSELDDLHVEPSITTMVEAKRGYCFDDRLEAPVLLDLEAMNKKYATHGYLPDRENYRCNFIASGPGIKKNHSLGPLEMVDIAPTLGAVLGVEFTHGDGRILKEIFS</sequence>
<accession>A0A1M7UAY7</accession>
<dbReference type="InterPro" id="IPR017850">
    <property type="entry name" value="Alkaline_phosphatase_core_sf"/>
</dbReference>
<organism evidence="1 2">
    <name type="scientific">Desulfitobacterium chlororespirans DSM 11544</name>
    <dbReference type="NCBI Taxonomy" id="1121395"/>
    <lineage>
        <taxon>Bacteria</taxon>
        <taxon>Bacillati</taxon>
        <taxon>Bacillota</taxon>
        <taxon>Clostridia</taxon>
        <taxon>Eubacteriales</taxon>
        <taxon>Desulfitobacteriaceae</taxon>
        <taxon>Desulfitobacterium</taxon>
    </lineage>
</organism>
<proteinExistence type="predicted"/>
<dbReference type="Proteomes" id="UP000184010">
    <property type="component" value="Unassembled WGS sequence"/>
</dbReference>
<evidence type="ECO:0000313" key="1">
    <source>
        <dbReference type="EMBL" id="SHN80169.1"/>
    </source>
</evidence>
<dbReference type="PANTHER" id="PTHR10151">
    <property type="entry name" value="ECTONUCLEOTIDE PYROPHOSPHATASE/PHOSPHODIESTERASE"/>
    <property type="match status" value="1"/>
</dbReference>
<dbReference type="CDD" id="cd16018">
    <property type="entry name" value="Enpp"/>
    <property type="match status" value="1"/>
</dbReference>
<dbReference type="Pfam" id="PF01663">
    <property type="entry name" value="Phosphodiest"/>
    <property type="match status" value="1"/>
</dbReference>
<dbReference type="RefSeq" id="WP_072773663.1">
    <property type="nucleotide sequence ID" value="NZ_FRDN01000010.1"/>
</dbReference>
<protein>
    <submittedName>
        <fullName evidence="1">Predicted pyrophosphatase or phosphodiesterase, AlkP superfamily</fullName>
    </submittedName>
</protein>
<dbReference type="InterPro" id="IPR002591">
    <property type="entry name" value="Phosphodiest/P_Trfase"/>
</dbReference>
<keyword evidence="2" id="KW-1185">Reference proteome</keyword>
<gene>
    <name evidence="1" type="ORF">SAMN02745215_03357</name>
</gene>
<dbReference type="GO" id="GO:0016787">
    <property type="term" value="F:hydrolase activity"/>
    <property type="evidence" value="ECO:0007669"/>
    <property type="project" value="UniProtKB-ARBA"/>
</dbReference>